<dbReference type="NCBIfam" id="NF041518">
    <property type="entry name" value="choice_anch_Q"/>
    <property type="match status" value="1"/>
</dbReference>
<dbReference type="SUPFAM" id="SSF51126">
    <property type="entry name" value="Pectin lyase-like"/>
    <property type="match status" value="1"/>
</dbReference>
<keyword evidence="1" id="KW-0732">Signal</keyword>
<dbReference type="RefSeq" id="WP_083621454.1">
    <property type="nucleotide sequence ID" value="NZ_LR734869.1"/>
</dbReference>
<feature type="domain" description="Calx-beta" evidence="5">
    <location>
        <begin position="596"/>
        <end position="698"/>
    </location>
</feature>
<dbReference type="PANTHER" id="PTHR46682:SF1">
    <property type="entry name" value="ADHESION G-PROTEIN COUPLED RECEPTOR V1"/>
    <property type="match status" value="1"/>
</dbReference>
<comment type="caution">
    <text evidence="6">The sequence shown here is derived from an EMBL/GenBank/DDBJ whole genome shotgun (WGS) entry which is preliminary data.</text>
</comment>
<proteinExistence type="predicted"/>
<dbReference type="GO" id="GO:0004930">
    <property type="term" value="F:G protein-coupled receptor activity"/>
    <property type="evidence" value="ECO:0007669"/>
    <property type="project" value="InterPro"/>
</dbReference>
<dbReference type="GO" id="GO:0005509">
    <property type="term" value="F:calcium ion binding"/>
    <property type="evidence" value="ECO:0007669"/>
    <property type="project" value="InterPro"/>
</dbReference>
<feature type="domain" description="Calx-beta" evidence="5">
    <location>
        <begin position="712"/>
        <end position="817"/>
    </location>
</feature>
<evidence type="ECO:0000313" key="6">
    <source>
        <dbReference type="EMBL" id="VXD17863.1"/>
    </source>
</evidence>
<accession>A0A7Z9BSE7</accession>
<dbReference type="Proteomes" id="UP000184550">
    <property type="component" value="Unassembled WGS sequence"/>
</dbReference>
<evidence type="ECO:0000256" key="2">
    <source>
        <dbReference type="ARBA" id="ARBA00022737"/>
    </source>
</evidence>
<dbReference type="SMART" id="SM00237">
    <property type="entry name" value="Calx_beta"/>
    <property type="match status" value="6"/>
</dbReference>
<evidence type="ECO:0000256" key="1">
    <source>
        <dbReference type="ARBA" id="ARBA00022729"/>
    </source>
</evidence>
<dbReference type="InterPro" id="IPR059226">
    <property type="entry name" value="Choice_anch_Q_dom"/>
</dbReference>
<keyword evidence="3" id="KW-0106">Calcium</keyword>
<sequence>MTQLMGTASNDFLTGTPEPDEILGFAGNDTLQGLGENDTLNGGQDPDLLSGGTGNDLLFGDIGNDTLEGESGDDVVYGNAGDDQLNGGEGEDLLYGGQGNDTLFDSSGDDQLFGDKGNDLLYTGSGDNELTGGGGSDVFVIGRELLDGLVDSITDFRIGVDLIGLTNELKFADLRFVQVGNDTVIEDTLSNQQLIIVQETQATSLNNQANFTQSIESLTPIIEFTNTSPLQVQEGETPALFVNVQRAGSPFNTVSAELELQPDTATASDVNLEAVEVVFQPYETFKIVPIPLTVIDDQQTEPNESFGLILSNPTGGATLGESQEVSLTLQDNDISSSGNFPPKEETAIIIPLPPSPSQISLSLSPGEVPENTGEGLVYTFTRQGGSLDLPITVNFSVGGTAKLGENYTVTGDNTFTDTQGSVSFAANATTATVTVVPIDDDKFEEAGKTIDLTLAESGFLYTANPQQLTALGVITSEDLPPSPPVYNFSQAEYSVFEGDPGIPQKATITIDRSFDTDLASSIKILLTPALENGGTPGVDVEPTEITLDFAEGETQKSFEIPMIGDDTIEPSEVIVLSFDPDNFQPSGQAGTLNPQALLNINDDDGPTTYDFTGKFFQTLEGNSTNVTQVVEVNRSGDINVDSSVNVNLTGVNAVPNVDFAPGPITVNFKAGEITQTVPITITGDLASDQNKTINLSLSAPLGSLVGNLHPTADLLVIDDDNVPTYDFTTNVYEVRENNADITFSEITVIRSGKVDIASSVTVGLNAGSPNGATPQEDYTPAQIPLQFQPGETSKTLQVTIKGDEVSESSEAISLSFSNFDNEGQTGTTAPEAILTIADDDSPPTYNFVQTNYEVEEGDTSSQFNQVEVSRSGDISQQSRVDVVLTSGTAVSGTDFKAGPVSLTFAPNQSKANVPIEITGNVRVQPDRTLQLSFANFDKNGQVGSDNPTTVVTIEDDDKATLSLTTVEATATEPTTTKVENEQPKNGVYRISRAPDTYGDLPINLTLESDKITANDYTLTTSTGQALTINNDSTAVFTLPNDQASIDIILTPIDDIPAEADESLTLVLAEGDYKISPEENTATVTIEANDTAVTQLGDTQSQAPEDYALVEGSLRQAILNAHSLLGEDTITFADQASSGVINLTSALPGINSDIIFDGPGADQLTIRRDTGGDYNIFNVNGGNVTFEGLKLTNGFPAGTIPSSSSTTTGSRGGAINISSSTSNVQVIDSWLDGNQANNGGAIANSGKLIIENSTISNNTGSNGGGIIVIDGQVQVVNSTIANNTANIGGGVFNSVAELTITNSTVGFNQATNNSGGVRNIGGVSNLKNTIIASNTAPLDPDVGASIEFAFNSGGNNLIGDGTGGEGLVNGVKNDIVGSSTTPIDPLLSPLQNNGGTTPTLALASTSLAINAGNNSFAIPYTDPGLFDQRGANFTRIVNNIIDIGAFESQVI</sequence>
<feature type="domain" description="Calx-beta" evidence="5">
    <location>
        <begin position="832"/>
        <end position="934"/>
    </location>
</feature>
<dbReference type="InterPro" id="IPR011050">
    <property type="entry name" value="Pectin_lyase_fold/virulence"/>
</dbReference>
<dbReference type="GO" id="GO:0016020">
    <property type="term" value="C:membrane"/>
    <property type="evidence" value="ECO:0007669"/>
    <property type="project" value="InterPro"/>
</dbReference>
<dbReference type="InterPro" id="IPR018511">
    <property type="entry name" value="Hemolysin-typ_Ca-bd_CS"/>
</dbReference>
<feature type="domain" description="Calx-beta" evidence="5">
    <location>
        <begin position="211"/>
        <end position="311"/>
    </location>
</feature>
<dbReference type="Pfam" id="PF00353">
    <property type="entry name" value="HemolysinCabind"/>
    <property type="match status" value="3"/>
</dbReference>
<dbReference type="SUPFAM" id="SSF51120">
    <property type="entry name" value="beta-Roll"/>
    <property type="match status" value="1"/>
</dbReference>
<dbReference type="InterPro" id="IPR001343">
    <property type="entry name" value="Hemolysn_Ca-bd"/>
</dbReference>
<evidence type="ECO:0000259" key="5">
    <source>
        <dbReference type="SMART" id="SM00237"/>
    </source>
</evidence>
<keyword evidence="2" id="KW-0677">Repeat</keyword>
<keyword evidence="7" id="KW-1185">Reference proteome</keyword>
<evidence type="ECO:0000256" key="3">
    <source>
        <dbReference type="ARBA" id="ARBA00022837"/>
    </source>
</evidence>
<organism evidence="6 7">
    <name type="scientific">Planktothrix serta PCC 8927</name>
    <dbReference type="NCBI Taxonomy" id="671068"/>
    <lineage>
        <taxon>Bacteria</taxon>
        <taxon>Bacillati</taxon>
        <taxon>Cyanobacteriota</taxon>
        <taxon>Cyanophyceae</taxon>
        <taxon>Oscillatoriophycideae</taxon>
        <taxon>Oscillatoriales</taxon>
        <taxon>Microcoleaceae</taxon>
        <taxon>Planktothrix</taxon>
    </lineage>
</organism>
<dbReference type="EMBL" id="CZCU02000136">
    <property type="protein sequence ID" value="VXD17863.1"/>
    <property type="molecule type" value="Genomic_DNA"/>
</dbReference>
<dbReference type="PRINTS" id="PR00313">
    <property type="entry name" value="CABNDNGRPT"/>
</dbReference>
<protein>
    <submittedName>
        <fullName evidence="6">Aggregation factor core protein MAFp3, isoform C</fullName>
    </submittedName>
</protein>
<feature type="domain" description="Calx-beta" evidence="5">
    <location>
        <begin position="348"/>
        <end position="455"/>
    </location>
</feature>
<dbReference type="Gene3D" id="2.150.10.10">
    <property type="entry name" value="Serralysin-like metalloprotease, C-terminal"/>
    <property type="match status" value="3"/>
</dbReference>
<evidence type="ECO:0000313" key="7">
    <source>
        <dbReference type="Proteomes" id="UP000184550"/>
    </source>
</evidence>
<feature type="domain" description="Calx-beta" evidence="5">
    <location>
        <begin position="470"/>
        <end position="579"/>
    </location>
</feature>
<evidence type="ECO:0000256" key="4">
    <source>
        <dbReference type="SAM" id="MobiDB-lite"/>
    </source>
</evidence>
<gene>
    <name evidence="6" type="ORF">PL8927_600148</name>
</gene>
<dbReference type="PROSITE" id="PS00330">
    <property type="entry name" value="HEMOLYSIN_CALCIUM"/>
    <property type="match status" value="1"/>
</dbReference>
<dbReference type="OrthoDB" id="468608at2"/>
<dbReference type="InterPro" id="IPR038081">
    <property type="entry name" value="CalX-like_sf"/>
</dbReference>
<dbReference type="SUPFAM" id="SSF141072">
    <property type="entry name" value="CalX-like"/>
    <property type="match status" value="7"/>
</dbReference>
<feature type="region of interest" description="Disordered" evidence="4">
    <location>
        <begin position="70"/>
        <end position="100"/>
    </location>
</feature>
<dbReference type="Pfam" id="PF03160">
    <property type="entry name" value="Calx-beta"/>
    <property type="match status" value="4"/>
</dbReference>
<dbReference type="InterPro" id="IPR011049">
    <property type="entry name" value="Serralysin-like_metalloprot_C"/>
</dbReference>
<dbReference type="Gene3D" id="2.60.40.2030">
    <property type="match status" value="6"/>
</dbReference>
<name>A0A7Z9BSE7_9CYAN</name>
<dbReference type="InterPro" id="IPR003644">
    <property type="entry name" value="Calx_beta"/>
</dbReference>
<dbReference type="PANTHER" id="PTHR46682">
    <property type="entry name" value="ADHESION G-PROTEIN COUPLED RECEPTOR V1"/>
    <property type="match status" value="1"/>
</dbReference>
<dbReference type="InterPro" id="IPR026919">
    <property type="entry name" value="ADGRV1"/>
</dbReference>
<reference evidence="6" key="1">
    <citation type="submission" date="2019-10" db="EMBL/GenBank/DDBJ databases">
        <authorList>
            <consortium name="Genoscope - CEA"/>
            <person name="William W."/>
        </authorList>
    </citation>
    <scope>NUCLEOTIDE SEQUENCE [LARGE SCALE GENOMIC DNA]</scope>
    <source>
        <strain evidence="6">BBR_PRJEB10992</strain>
    </source>
</reference>